<reference evidence="2" key="1">
    <citation type="submission" date="2020-11" db="EMBL/GenBank/DDBJ databases">
        <authorList>
            <consortium name="DOE Joint Genome Institute"/>
            <person name="Ahrendt S."/>
            <person name="Riley R."/>
            <person name="Andreopoulos W."/>
            <person name="LaButti K."/>
            <person name="Pangilinan J."/>
            <person name="Ruiz-duenas F.J."/>
            <person name="Barrasa J.M."/>
            <person name="Sanchez-Garcia M."/>
            <person name="Camarero S."/>
            <person name="Miyauchi S."/>
            <person name="Serrano A."/>
            <person name="Linde D."/>
            <person name="Babiker R."/>
            <person name="Drula E."/>
            <person name="Ayuso-Fernandez I."/>
            <person name="Pacheco R."/>
            <person name="Padilla G."/>
            <person name="Ferreira P."/>
            <person name="Barriuso J."/>
            <person name="Kellner H."/>
            <person name="Castanera R."/>
            <person name="Alfaro M."/>
            <person name="Ramirez L."/>
            <person name="Pisabarro A.G."/>
            <person name="Kuo A."/>
            <person name="Tritt A."/>
            <person name="Lipzen A."/>
            <person name="He G."/>
            <person name="Yan M."/>
            <person name="Ng V."/>
            <person name="Cullen D."/>
            <person name="Martin F."/>
            <person name="Rosso M.-N."/>
            <person name="Henrissat B."/>
            <person name="Hibbett D."/>
            <person name="Martinez A.T."/>
            <person name="Grigoriev I.V."/>
        </authorList>
    </citation>
    <scope>NUCLEOTIDE SEQUENCE</scope>
    <source>
        <strain evidence="2">AH 44721</strain>
    </source>
</reference>
<proteinExistence type="predicted"/>
<evidence type="ECO:0000313" key="3">
    <source>
        <dbReference type="Proteomes" id="UP000724874"/>
    </source>
</evidence>
<dbReference type="Proteomes" id="UP000724874">
    <property type="component" value="Unassembled WGS sequence"/>
</dbReference>
<feature type="compositionally biased region" description="Pro residues" evidence="1">
    <location>
        <begin position="393"/>
        <end position="411"/>
    </location>
</feature>
<comment type="caution">
    <text evidence="2">The sequence shown here is derived from an EMBL/GenBank/DDBJ whole genome shotgun (WGS) entry which is preliminary data.</text>
</comment>
<sequence length="472" mass="50175">MDVDKININAMTQEERSELMRKGLLQAKKPCSACIMCNGQKVSCEVNGVKVSEMVKGTPEPEEHGIKLDEGTEVHTVKAKTVVHIKWAAGKVSRPVQKVQQQPQSGMALATTPSVSSNSALASDMDLETSYKLKTFRELEKGDSKPIASQSSVLQIADLSWHISKLEDTVNKVDPMAQDSASHLFTRHDTGETQCLSEKSWRHGRSTSMIIQHIQVFNGINSDFVMNLWDSSSPTQLISYFDSEGPAVVETTNVAPVRGQLEDSAKDHDGIQVILSELALVTAPAHLPMPALLLAPGGAVPPVCLMPPTPQNSQEQAAYSITPLINLSGLLHTPTVIPATESEITVGGLTLNPLTNSTSEHYSHARFCADSAADSCPPTAALATAALAPPAPPPALALAPTPSPAPAPTDGPTPALTPDMTTGPLTDIPAPLQTANLSPPQSSFSLLLPIAPETYGFAPPHFCPGFKMQSQF</sequence>
<evidence type="ECO:0000313" key="2">
    <source>
        <dbReference type="EMBL" id="KAF8872969.1"/>
    </source>
</evidence>
<organism evidence="2 3">
    <name type="scientific">Gymnopilus junonius</name>
    <name type="common">Spectacular rustgill mushroom</name>
    <name type="synonym">Gymnopilus spectabilis subsp. junonius</name>
    <dbReference type="NCBI Taxonomy" id="109634"/>
    <lineage>
        <taxon>Eukaryota</taxon>
        <taxon>Fungi</taxon>
        <taxon>Dikarya</taxon>
        <taxon>Basidiomycota</taxon>
        <taxon>Agaricomycotina</taxon>
        <taxon>Agaricomycetes</taxon>
        <taxon>Agaricomycetidae</taxon>
        <taxon>Agaricales</taxon>
        <taxon>Agaricineae</taxon>
        <taxon>Hymenogastraceae</taxon>
        <taxon>Gymnopilus</taxon>
    </lineage>
</organism>
<name>A0A9P5N7Q6_GYMJU</name>
<feature type="region of interest" description="Disordered" evidence="1">
    <location>
        <begin position="393"/>
        <end position="416"/>
    </location>
</feature>
<protein>
    <submittedName>
        <fullName evidence="2">Uncharacterized protein</fullName>
    </submittedName>
</protein>
<gene>
    <name evidence="2" type="ORF">CPB84DRAFT_1854212</name>
</gene>
<accession>A0A9P5N7Q6</accession>
<dbReference type="EMBL" id="JADNYJ010000250">
    <property type="protein sequence ID" value="KAF8872969.1"/>
    <property type="molecule type" value="Genomic_DNA"/>
</dbReference>
<evidence type="ECO:0000256" key="1">
    <source>
        <dbReference type="SAM" id="MobiDB-lite"/>
    </source>
</evidence>
<keyword evidence="3" id="KW-1185">Reference proteome</keyword>
<dbReference type="AlphaFoldDB" id="A0A9P5N7Q6"/>